<reference evidence="3" key="1">
    <citation type="submission" date="2018-03" db="EMBL/GenBank/DDBJ databases">
        <authorList>
            <person name="Nunes O.C."/>
            <person name="Lopes A.R."/>
            <person name="Froufe H."/>
            <person name="Munoz-Merida A."/>
            <person name="Barroso C."/>
            <person name="Egas C."/>
        </authorList>
    </citation>
    <scope>NUCLEOTIDE SEQUENCE</scope>
    <source>
        <strain evidence="3">ON4</strain>
    </source>
</reference>
<protein>
    <recommendedName>
        <fullName evidence="5">MFS transporter</fullName>
    </recommendedName>
</protein>
<sequence>MSKSAQSFFYRILVPAPFILAVWVLVAWLVLHQSVSGFLSLFIMIPAAFIQMAVLGFQLWLRPSIRLSRAFTAEDAWWYFGTFAAWAIAAALPSQWGGLVAVAAFIIGAIGMSRIGQRSRQEAVDTMTERADRMRDFLNEQNSGPLPRPKGPGAGRIIIVDTSRDEPQDTNTEWEERGPATNPRRKPIEGEILRDDEDDDPDVEEWQARPHSN</sequence>
<accession>A0ABT7CBK3</accession>
<keyword evidence="4" id="KW-1185">Reference proteome</keyword>
<dbReference type="RefSeq" id="WP_026937302.1">
    <property type="nucleotide sequence ID" value="NZ_CP028426.1"/>
</dbReference>
<comment type="caution">
    <text evidence="3">The sequence shown here is derived from an EMBL/GenBank/DDBJ whole genome shotgun (WGS) entry which is preliminary data.</text>
</comment>
<feature type="transmembrane region" description="Helical" evidence="2">
    <location>
        <begin position="37"/>
        <end position="55"/>
    </location>
</feature>
<reference evidence="3" key="2">
    <citation type="journal article" date="2022" name="Sci. Rep.">
        <title>In silico prediction of the enzymes involved in the degradation of the herbicide molinate by Gulosibacter molinativorax ON4T.</title>
        <authorList>
            <person name="Lopes A.R."/>
            <person name="Bunin E."/>
            <person name="Viana A.T."/>
            <person name="Froufe H."/>
            <person name="Munoz-Merida A."/>
            <person name="Pinho D."/>
            <person name="Figueiredo J."/>
            <person name="Barroso C."/>
            <person name="Vaz-Moreira I."/>
            <person name="Bellanger X."/>
            <person name="Egas C."/>
            <person name="Nunes O.C."/>
        </authorList>
    </citation>
    <scope>NUCLEOTIDE SEQUENCE</scope>
    <source>
        <strain evidence="3">ON4</strain>
    </source>
</reference>
<feature type="transmembrane region" description="Helical" evidence="2">
    <location>
        <begin position="76"/>
        <end position="92"/>
    </location>
</feature>
<keyword evidence="2" id="KW-0472">Membrane</keyword>
<dbReference type="EMBL" id="PXVD01000019">
    <property type="protein sequence ID" value="MDJ1372016.1"/>
    <property type="molecule type" value="Genomic_DNA"/>
</dbReference>
<organism evidence="3 4">
    <name type="scientific">Gulosibacter molinativorax</name>
    <dbReference type="NCBI Taxonomy" id="256821"/>
    <lineage>
        <taxon>Bacteria</taxon>
        <taxon>Bacillati</taxon>
        <taxon>Actinomycetota</taxon>
        <taxon>Actinomycetes</taxon>
        <taxon>Micrococcales</taxon>
        <taxon>Microbacteriaceae</taxon>
        <taxon>Gulosibacter</taxon>
    </lineage>
</organism>
<evidence type="ECO:0008006" key="5">
    <source>
        <dbReference type="Google" id="ProtNLM"/>
    </source>
</evidence>
<feature type="compositionally biased region" description="Acidic residues" evidence="1">
    <location>
        <begin position="194"/>
        <end position="205"/>
    </location>
</feature>
<gene>
    <name evidence="3" type="ORF">C7K25_11660</name>
</gene>
<keyword evidence="2" id="KW-1133">Transmembrane helix</keyword>
<dbReference type="Proteomes" id="UP001170379">
    <property type="component" value="Unassembled WGS sequence"/>
</dbReference>
<proteinExistence type="predicted"/>
<evidence type="ECO:0000256" key="1">
    <source>
        <dbReference type="SAM" id="MobiDB-lite"/>
    </source>
</evidence>
<feature type="region of interest" description="Disordered" evidence="1">
    <location>
        <begin position="161"/>
        <end position="213"/>
    </location>
</feature>
<evidence type="ECO:0000313" key="4">
    <source>
        <dbReference type="Proteomes" id="UP001170379"/>
    </source>
</evidence>
<keyword evidence="2" id="KW-0812">Transmembrane</keyword>
<feature type="transmembrane region" description="Helical" evidence="2">
    <location>
        <begin position="12"/>
        <end position="31"/>
    </location>
</feature>
<evidence type="ECO:0000313" key="3">
    <source>
        <dbReference type="EMBL" id="MDJ1372016.1"/>
    </source>
</evidence>
<name>A0ABT7CBK3_9MICO</name>
<feature type="region of interest" description="Disordered" evidence="1">
    <location>
        <begin position="137"/>
        <end position="156"/>
    </location>
</feature>
<evidence type="ECO:0000256" key="2">
    <source>
        <dbReference type="SAM" id="Phobius"/>
    </source>
</evidence>